<dbReference type="GO" id="GO:0008270">
    <property type="term" value="F:zinc ion binding"/>
    <property type="evidence" value="ECO:0007669"/>
    <property type="project" value="UniProtKB-KW"/>
</dbReference>
<dbReference type="InterPro" id="IPR018957">
    <property type="entry name" value="Znf_C3HC4_RING-type"/>
</dbReference>
<accession>A0A9D4QDD0</accession>
<comment type="caution">
    <text evidence="6">The sequence shown here is derived from an EMBL/GenBank/DDBJ whole genome shotgun (WGS) entry which is preliminary data.</text>
</comment>
<dbReference type="InterPro" id="IPR001841">
    <property type="entry name" value="Znf_RING"/>
</dbReference>
<evidence type="ECO:0000313" key="6">
    <source>
        <dbReference type="EMBL" id="KAH7975750.1"/>
    </source>
</evidence>
<protein>
    <recommendedName>
        <fullName evidence="5">RING-type domain-containing protein</fullName>
    </recommendedName>
</protein>
<dbReference type="SUPFAM" id="SSF57850">
    <property type="entry name" value="RING/U-box"/>
    <property type="match status" value="1"/>
</dbReference>
<dbReference type="SMART" id="SM00184">
    <property type="entry name" value="RING"/>
    <property type="match status" value="1"/>
</dbReference>
<dbReference type="Proteomes" id="UP000821837">
    <property type="component" value="Chromosome 10"/>
</dbReference>
<evidence type="ECO:0000256" key="3">
    <source>
        <dbReference type="ARBA" id="ARBA00022833"/>
    </source>
</evidence>
<keyword evidence="2 4" id="KW-0863">Zinc-finger</keyword>
<dbReference type="InterPro" id="IPR017907">
    <property type="entry name" value="Znf_RING_CS"/>
</dbReference>
<reference evidence="6" key="1">
    <citation type="journal article" date="2020" name="Cell">
        <title>Large-Scale Comparative Analyses of Tick Genomes Elucidate Their Genetic Diversity and Vector Capacities.</title>
        <authorList>
            <consortium name="Tick Genome and Microbiome Consortium (TIGMIC)"/>
            <person name="Jia N."/>
            <person name="Wang J."/>
            <person name="Shi W."/>
            <person name="Du L."/>
            <person name="Sun Y."/>
            <person name="Zhan W."/>
            <person name="Jiang J.F."/>
            <person name="Wang Q."/>
            <person name="Zhang B."/>
            <person name="Ji P."/>
            <person name="Bell-Sakyi L."/>
            <person name="Cui X.M."/>
            <person name="Yuan T.T."/>
            <person name="Jiang B.G."/>
            <person name="Yang W.F."/>
            <person name="Lam T.T."/>
            <person name="Chang Q.C."/>
            <person name="Ding S.J."/>
            <person name="Wang X.J."/>
            <person name="Zhu J.G."/>
            <person name="Ruan X.D."/>
            <person name="Zhao L."/>
            <person name="Wei J.T."/>
            <person name="Ye R.Z."/>
            <person name="Que T.C."/>
            <person name="Du C.H."/>
            <person name="Zhou Y.H."/>
            <person name="Cheng J.X."/>
            <person name="Dai P.F."/>
            <person name="Guo W.B."/>
            <person name="Han X.H."/>
            <person name="Huang E.J."/>
            <person name="Li L.F."/>
            <person name="Wei W."/>
            <person name="Gao Y.C."/>
            <person name="Liu J.Z."/>
            <person name="Shao H.Z."/>
            <person name="Wang X."/>
            <person name="Wang C.C."/>
            <person name="Yang T.C."/>
            <person name="Huo Q.B."/>
            <person name="Li W."/>
            <person name="Chen H.Y."/>
            <person name="Chen S.E."/>
            <person name="Zhou L.G."/>
            <person name="Ni X.B."/>
            <person name="Tian J.H."/>
            <person name="Sheng Y."/>
            <person name="Liu T."/>
            <person name="Pan Y.S."/>
            <person name="Xia L.Y."/>
            <person name="Li J."/>
            <person name="Zhao F."/>
            <person name="Cao W.C."/>
        </authorList>
    </citation>
    <scope>NUCLEOTIDE SEQUENCE</scope>
    <source>
        <strain evidence="6">Rsan-2018</strain>
    </source>
</reference>
<organism evidence="6 7">
    <name type="scientific">Rhipicephalus sanguineus</name>
    <name type="common">Brown dog tick</name>
    <name type="synonym">Ixodes sanguineus</name>
    <dbReference type="NCBI Taxonomy" id="34632"/>
    <lineage>
        <taxon>Eukaryota</taxon>
        <taxon>Metazoa</taxon>
        <taxon>Ecdysozoa</taxon>
        <taxon>Arthropoda</taxon>
        <taxon>Chelicerata</taxon>
        <taxon>Arachnida</taxon>
        <taxon>Acari</taxon>
        <taxon>Parasitiformes</taxon>
        <taxon>Ixodida</taxon>
        <taxon>Ixodoidea</taxon>
        <taxon>Ixodidae</taxon>
        <taxon>Rhipicephalinae</taxon>
        <taxon>Rhipicephalus</taxon>
        <taxon>Rhipicephalus</taxon>
    </lineage>
</organism>
<dbReference type="AlphaFoldDB" id="A0A9D4QDD0"/>
<name>A0A9D4QDD0_RHISA</name>
<dbReference type="SUPFAM" id="SSF49599">
    <property type="entry name" value="TRAF domain-like"/>
    <property type="match status" value="1"/>
</dbReference>
<evidence type="ECO:0000256" key="2">
    <source>
        <dbReference type="ARBA" id="ARBA00022771"/>
    </source>
</evidence>
<dbReference type="PANTHER" id="PTHR10131:SF138">
    <property type="entry name" value="RE66324P"/>
    <property type="match status" value="1"/>
</dbReference>
<dbReference type="EMBL" id="JABSTV010001246">
    <property type="protein sequence ID" value="KAH7975750.1"/>
    <property type="molecule type" value="Genomic_DNA"/>
</dbReference>
<dbReference type="PROSITE" id="PS00518">
    <property type="entry name" value="ZF_RING_1"/>
    <property type="match status" value="1"/>
</dbReference>
<gene>
    <name evidence="6" type="ORF">HPB52_004670</name>
</gene>
<evidence type="ECO:0000259" key="5">
    <source>
        <dbReference type="PROSITE" id="PS50089"/>
    </source>
</evidence>
<evidence type="ECO:0000256" key="1">
    <source>
        <dbReference type="ARBA" id="ARBA00022723"/>
    </source>
</evidence>
<dbReference type="Gene3D" id="3.30.40.10">
    <property type="entry name" value="Zinc/RING finger domain, C3HC4 (zinc finger)"/>
    <property type="match status" value="2"/>
</dbReference>
<feature type="domain" description="RING-type" evidence="5">
    <location>
        <begin position="35"/>
        <end position="74"/>
    </location>
</feature>
<dbReference type="GO" id="GO:0005164">
    <property type="term" value="F:tumor necrosis factor receptor binding"/>
    <property type="evidence" value="ECO:0007669"/>
    <property type="project" value="TreeGrafter"/>
</dbReference>
<sequence>MQDRGRVHRFRDHPIAGVNWRPTRFVDKVPRSRLCGLCLMIPGEIVLLPCLHALCPSCYTGNYRSAGTTCPFDQEPFDEAECVRYDLPTRQADMMRVHCWNEDHGCDFEGPMQGMLKHYEKECTFHTAGCSRCGEGVLHRDMATHYLVGCGVAVSQARTENASSEPAALSLEDASAALEEVEPPCRPFWSSHIGKLDGLIVVPEHRRACYSEEY</sequence>
<dbReference type="GO" id="GO:0009898">
    <property type="term" value="C:cytoplasmic side of plasma membrane"/>
    <property type="evidence" value="ECO:0007669"/>
    <property type="project" value="TreeGrafter"/>
</dbReference>
<keyword evidence="1" id="KW-0479">Metal-binding</keyword>
<evidence type="ECO:0000256" key="4">
    <source>
        <dbReference type="PROSITE-ProRule" id="PRU00175"/>
    </source>
</evidence>
<evidence type="ECO:0000313" key="7">
    <source>
        <dbReference type="Proteomes" id="UP000821837"/>
    </source>
</evidence>
<keyword evidence="7" id="KW-1185">Reference proteome</keyword>
<proteinExistence type="predicted"/>
<dbReference type="GO" id="GO:0043122">
    <property type="term" value="P:regulation of canonical NF-kappaB signal transduction"/>
    <property type="evidence" value="ECO:0007669"/>
    <property type="project" value="TreeGrafter"/>
</dbReference>
<dbReference type="Pfam" id="PF00097">
    <property type="entry name" value="zf-C3HC4"/>
    <property type="match status" value="1"/>
</dbReference>
<dbReference type="InterPro" id="IPR013083">
    <property type="entry name" value="Znf_RING/FYVE/PHD"/>
</dbReference>
<dbReference type="PANTHER" id="PTHR10131">
    <property type="entry name" value="TNF RECEPTOR ASSOCIATED FACTOR"/>
    <property type="match status" value="1"/>
</dbReference>
<dbReference type="PROSITE" id="PS50089">
    <property type="entry name" value="ZF_RING_2"/>
    <property type="match status" value="1"/>
</dbReference>
<keyword evidence="3" id="KW-0862">Zinc</keyword>
<dbReference type="VEuPathDB" id="VectorBase:RSAN_032125"/>
<reference evidence="6" key="2">
    <citation type="submission" date="2021-09" db="EMBL/GenBank/DDBJ databases">
        <authorList>
            <person name="Jia N."/>
            <person name="Wang J."/>
            <person name="Shi W."/>
            <person name="Du L."/>
            <person name="Sun Y."/>
            <person name="Zhan W."/>
            <person name="Jiang J."/>
            <person name="Wang Q."/>
            <person name="Zhang B."/>
            <person name="Ji P."/>
            <person name="Sakyi L.B."/>
            <person name="Cui X."/>
            <person name="Yuan T."/>
            <person name="Jiang B."/>
            <person name="Yang W."/>
            <person name="Lam T.T.-Y."/>
            <person name="Chang Q."/>
            <person name="Ding S."/>
            <person name="Wang X."/>
            <person name="Zhu J."/>
            <person name="Ruan X."/>
            <person name="Zhao L."/>
            <person name="Wei J."/>
            <person name="Que T."/>
            <person name="Du C."/>
            <person name="Cheng J."/>
            <person name="Dai P."/>
            <person name="Han X."/>
            <person name="Huang E."/>
            <person name="Gao Y."/>
            <person name="Liu J."/>
            <person name="Shao H."/>
            <person name="Ye R."/>
            <person name="Li L."/>
            <person name="Wei W."/>
            <person name="Wang X."/>
            <person name="Wang C."/>
            <person name="Huo Q."/>
            <person name="Li W."/>
            <person name="Guo W."/>
            <person name="Chen H."/>
            <person name="Chen S."/>
            <person name="Zhou L."/>
            <person name="Zhou L."/>
            <person name="Ni X."/>
            <person name="Tian J."/>
            <person name="Zhou Y."/>
            <person name="Sheng Y."/>
            <person name="Liu T."/>
            <person name="Pan Y."/>
            <person name="Xia L."/>
            <person name="Li J."/>
            <person name="Zhao F."/>
            <person name="Cao W."/>
        </authorList>
    </citation>
    <scope>NUCLEOTIDE SEQUENCE</scope>
    <source>
        <strain evidence="6">Rsan-2018</strain>
        <tissue evidence="6">Larvae</tissue>
    </source>
</reference>